<reference evidence="3" key="1">
    <citation type="submission" date="2025-08" db="UniProtKB">
        <authorList>
            <consortium name="RefSeq"/>
        </authorList>
    </citation>
    <scope>IDENTIFICATION</scope>
</reference>
<evidence type="ECO:0000259" key="1">
    <source>
        <dbReference type="PROSITE" id="PS51390"/>
    </source>
</evidence>
<organism evidence="2 3">
    <name type="scientific">Galeopterus variegatus</name>
    <name type="common">Malayan flying lemur</name>
    <name type="synonym">Cynocephalus variegatus</name>
    <dbReference type="NCBI Taxonomy" id="482537"/>
    <lineage>
        <taxon>Eukaryota</taxon>
        <taxon>Metazoa</taxon>
        <taxon>Chordata</taxon>
        <taxon>Craniata</taxon>
        <taxon>Vertebrata</taxon>
        <taxon>Euteleostomi</taxon>
        <taxon>Mammalia</taxon>
        <taxon>Eutheria</taxon>
        <taxon>Euarchontoglires</taxon>
        <taxon>Dermoptera</taxon>
        <taxon>Cynocephalidae</taxon>
        <taxon>Galeopterus</taxon>
    </lineage>
</organism>
<keyword evidence="2" id="KW-1185">Reference proteome</keyword>
<dbReference type="GeneID" id="103584003"/>
<evidence type="ECO:0000313" key="3">
    <source>
        <dbReference type="RefSeq" id="XP_008563378.1"/>
    </source>
</evidence>
<dbReference type="RefSeq" id="XP_008563378.1">
    <property type="nucleotide sequence ID" value="XM_008565156.1"/>
</dbReference>
<gene>
    <name evidence="3" type="primary">LOC103584003</name>
</gene>
<dbReference type="Gene3D" id="4.10.75.10">
    <property type="entry name" value="Elafin-like"/>
    <property type="match status" value="1"/>
</dbReference>
<dbReference type="InterPro" id="IPR036645">
    <property type="entry name" value="Elafin-like_sf"/>
</dbReference>
<feature type="non-terminal residue" evidence="3">
    <location>
        <position position="52"/>
    </location>
</feature>
<dbReference type="SUPFAM" id="SSF57256">
    <property type="entry name" value="Elafin-like"/>
    <property type="match status" value="1"/>
</dbReference>
<dbReference type="Pfam" id="PF00095">
    <property type="entry name" value="WAP"/>
    <property type="match status" value="1"/>
</dbReference>
<dbReference type="InterPro" id="IPR008197">
    <property type="entry name" value="WAP_dom"/>
</dbReference>
<dbReference type="Proteomes" id="UP000694923">
    <property type="component" value="Unplaced"/>
</dbReference>
<sequence>LKAGACPPRKHAQCLRYEEPGCHSDWTCPGKQRCCPDSCGIKCLDPVYIPNQ</sequence>
<name>A0ABM0Q4T7_GALVR</name>
<proteinExistence type="predicted"/>
<accession>A0ABM0Q4T7</accession>
<feature type="domain" description="WAP" evidence="1">
    <location>
        <begin position="1"/>
        <end position="47"/>
    </location>
</feature>
<feature type="non-terminal residue" evidence="3">
    <location>
        <position position="1"/>
    </location>
</feature>
<dbReference type="PROSITE" id="PS51390">
    <property type="entry name" value="WAP"/>
    <property type="match status" value="1"/>
</dbReference>
<dbReference type="SMART" id="SM00217">
    <property type="entry name" value="WAP"/>
    <property type="match status" value="1"/>
</dbReference>
<protein>
    <submittedName>
        <fullName evidence="3">Antileukoproteinase-like</fullName>
    </submittedName>
</protein>
<evidence type="ECO:0000313" key="2">
    <source>
        <dbReference type="Proteomes" id="UP000694923"/>
    </source>
</evidence>